<evidence type="ECO:0000313" key="2">
    <source>
        <dbReference type="EMBL" id="THU98367.1"/>
    </source>
</evidence>
<evidence type="ECO:0000313" key="3">
    <source>
        <dbReference type="Proteomes" id="UP000297245"/>
    </source>
</evidence>
<sequence length="111" mass="13023">MNGATEPGRRHCIVRQAEKVTRVGPAFSCHIWIFHLRSNFLRPVAYGPHRFFRPCQDQCQTYIVISLQHNVIRLLEHLSTHKLLYAVSWLTAVQSPPIFFCLCAFYRIRKI</sequence>
<gene>
    <name evidence="2" type="ORF">K435DRAFT_31519</name>
</gene>
<keyword evidence="1" id="KW-0472">Membrane</keyword>
<evidence type="ECO:0000256" key="1">
    <source>
        <dbReference type="SAM" id="Phobius"/>
    </source>
</evidence>
<keyword evidence="1" id="KW-1133">Transmembrane helix</keyword>
<keyword evidence="3" id="KW-1185">Reference proteome</keyword>
<accession>A0A4S8M7Q5</accession>
<dbReference type="EMBL" id="ML179137">
    <property type="protein sequence ID" value="THU98367.1"/>
    <property type="molecule type" value="Genomic_DNA"/>
</dbReference>
<proteinExistence type="predicted"/>
<feature type="transmembrane region" description="Helical" evidence="1">
    <location>
        <begin position="83"/>
        <end position="106"/>
    </location>
</feature>
<keyword evidence="1" id="KW-0812">Transmembrane</keyword>
<reference evidence="2 3" key="1">
    <citation type="journal article" date="2019" name="Nat. Ecol. Evol.">
        <title>Megaphylogeny resolves global patterns of mushroom evolution.</title>
        <authorList>
            <person name="Varga T."/>
            <person name="Krizsan K."/>
            <person name="Foldi C."/>
            <person name="Dima B."/>
            <person name="Sanchez-Garcia M."/>
            <person name="Sanchez-Ramirez S."/>
            <person name="Szollosi G.J."/>
            <person name="Szarkandi J.G."/>
            <person name="Papp V."/>
            <person name="Albert L."/>
            <person name="Andreopoulos W."/>
            <person name="Angelini C."/>
            <person name="Antonin V."/>
            <person name="Barry K.W."/>
            <person name="Bougher N.L."/>
            <person name="Buchanan P."/>
            <person name="Buyck B."/>
            <person name="Bense V."/>
            <person name="Catcheside P."/>
            <person name="Chovatia M."/>
            <person name="Cooper J."/>
            <person name="Damon W."/>
            <person name="Desjardin D."/>
            <person name="Finy P."/>
            <person name="Geml J."/>
            <person name="Haridas S."/>
            <person name="Hughes K."/>
            <person name="Justo A."/>
            <person name="Karasinski D."/>
            <person name="Kautmanova I."/>
            <person name="Kiss B."/>
            <person name="Kocsube S."/>
            <person name="Kotiranta H."/>
            <person name="LaButti K.M."/>
            <person name="Lechner B.E."/>
            <person name="Liimatainen K."/>
            <person name="Lipzen A."/>
            <person name="Lukacs Z."/>
            <person name="Mihaltcheva S."/>
            <person name="Morgado L.N."/>
            <person name="Niskanen T."/>
            <person name="Noordeloos M.E."/>
            <person name="Ohm R.A."/>
            <person name="Ortiz-Santana B."/>
            <person name="Ovrebo C."/>
            <person name="Racz N."/>
            <person name="Riley R."/>
            <person name="Savchenko A."/>
            <person name="Shiryaev A."/>
            <person name="Soop K."/>
            <person name="Spirin V."/>
            <person name="Szebenyi C."/>
            <person name="Tomsovsky M."/>
            <person name="Tulloss R.E."/>
            <person name="Uehling J."/>
            <person name="Grigoriev I.V."/>
            <person name="Vagvolgyi C."/>
            <person name="Papp T."/>
            <person name="Martin F.M."/>
            <person name="Miettinen O."/>
            <person name="Hibbett D.S."/>
            <person name="Nagy L.G."/>
        </authorList>
    </citation>
    <scope>NUCLEOTIDE SEQUENCE [LARGE SCALE GENOMIC DNA]</scope>
    <source>
        <strain evidence="2 3">CBS 962.96</strain>
    </source>
</reference>
<dbReference type="Proteomes" id="UP000297245">
    <property type="component" value="Unassembled WGS sequence"/>
</dbReference>
<protein>
    <submittedName>
        <fullName evidence="2">Uncharacterized protein</fullName>
    </submittedName>
</protein>
<name>A0A4S8M7Q5_DENBC</name>
<dbReference type="AlphaFoldDB" id="A0A4S8M7Q5"/>
<organism evidence="2 3">
    <name type="scientific">Dendrothele bispora (strain CBS 962.96)</name>
    <dbReference type="NCBI Taxonomy" id="1314807"/>
    <lineage>
        <taxon>Eukaryota</taxon>
        <taxon>Fungi</taxon>
        <taxon>Dikarya</taxon>
        <taxon>Basidiomycota</taxon>
        <taxon>Agaricomycotina</taxon>
        <taxon>Agaricomycetes</taxon>
        <taxon>Agaricomycetidae</taxon>
        <taxon>Agaricales</taxon>
        <taxon>Agaricales incertae sedis</taxon>
        <taxon>Dendrothele</taxon>
    </lineage>
</organism>